<name>A0ABD1NBS9_9FABA</name>
<proteinExistence type="predicted"/>
<accession>A0ABD1NBS9</accession>
<reference evidence="2 3" key="1">
    <citation type="submission" date="2024-08" db="EMBL/GenBank/DDBJ databases">
        <title>Insights into the chromosomal genome structure of Flemingia macrophylla.</title>
        <authorList>
            <person name="Ding Y."/>
            <person name="Zhao Y."/>
            <person name="Bi W."/>
            <person name="Wu M."/>
            <person name="Zhao G."/>
            <person name="Gong Y."/>
            <person name="Li W."/>
            <person name="Zhang P."/>
        </authorList>
    </citation>
    <scope>NUCLEOTIDE SEQUENCE [LARGE SCALE GENOMIC DNA]</scope>
    <source>
        <strain evidence="2">DYQJB</strain>
        <tissue evidence="2">Leaf</tissue>
    </source>
</reference>
<evidence type="ECO:0000256" key="1">
    <source>
        <dbReference type="SAM" id="MobiDB-lite"/>
    </source>
</evidence>
<gene>
    <name evidence="2" type="ORF">Fmac_006661</name>
</gene>
<evidence type="ECO:0000313" key="2">
    <source>
        <dbReference type="EMBL" id="KAL2345376.1"/>
    </source>
</evidence>
<keyword evidence="3" id="KW-1185">Reference proteome</keyword>
<feature type="compositionally biased region" description="Polar residues" evidence="1">
    <location>
        <begin position="7"/>
        <end position="18"/>
    </location>
</feature>
<feature type="compositionally biased region" description="Acidic residues" evidence="1">
    <location>
        <begin position="21"/>
        <end position="40"/>
    </location>
</feature>
<dbReference type="AlphaFoldDB" id="A0ABD1NBS9"/>
<sequence>MVIFLTTIPSLSSSTNGSGDEREEEAIASETGENNEDASATDDILDVIEIVVRNVTVHQSEESSSSVEMEATEIVEL</sequence>
<comment type="caution">
    <text evidence="2">The sequence shown here is derived from an EMBL/GenBank/DDBJ whole genome shotgun (WGS) entry which is preliminary data.</text>
</comment>
<feature type="region of interest" description="Disordered" evidence="1">
    <location>
        <begin position="1"/>
        <end position="40"/>
    </location>
</feature>
<organism evidence="2 3">
    <name type="scientific">Flemingia macrophylla</name>
    <dbReference type="NCBI Taxonomy" id="520843"/>
    <lineage>
        <taxon>Eukaryota</taxon>
        <taxon>Viridiplantae</taxon>
        <taxon>Streptophyta</taxon>
        <taxon>Embryophyta</taxon>
        <taxon>Tracheophyta</taxon>
        <taxon>Spermatophyta</taxon>
        <taxon>Magnoliopsida</taxon>
        <taxon>eudicotyledons</taxon>
        <taxon>Gunneridae</taxon>
        <taxon>Pentapetalae</taxon>
        <taxon>rosids</taxon>
        <taxon>fabids</taxon>
        <taxon>Fabales</taxon>
        <taxon>Fabaceae</taxon>
        <taxon>Papilionoideae</taxon>
        <taxon>50 kb inversion clade</taxon>
        <taxon>NPAAA clade</taxon>
        <taxon>indigoferoid/millettioid clade</taxon>
        <taxon>Phaseoleae</taxon>
        <taxon>Flemingia</taxon>
    </lineage>
</organism>
<protein>
    <submittedName>
        <fullName evidence="2">Uncharacterized protein</fullName>
    </submittedName>
</protein>
<dbReference type="Proteomes" id="UP001603857">
    <property type="component" value="Unassembled WGS sequence"/>
</dbReference>
<dbReference type="EMBL" id="JBGMDY010000002">
    <property type="protein sequence ID" value="KAL2345376.1"/>
    <property type="molecule type" value="Genomic_DNA"/>
</dbReference>
<evidence type="ECO:0000313" key="3">
    <source>
        <dbReference type="Proteomes" id="UP001603857"/>
    </source>
</evidence>